<dbReference type="STRING" id="861298.SAMN04488136_12144"/>
<dbReference type="RefSeq" id="WP_093276293.1">
    <property type="nucleotide sequence ID" value="NZ_FNDD01000021.1"/>
</dbReference>
<proteinExistence type="predicted"/>
<sequence>MRQRISVEHLSSSLSEEETLKSSTAITHEIQALSQLDSNELAFCHEKIALANENAAFLLRQWLQLHIKGFPDPELAYLRLIERQFVQLSQAYLALYRFAPGLIYQLKDAEPEVFVWLVLHTPLGEKTAHLLAAFEAIQNSAPKLADLLVVKSNLANLDLTLAEAIDANLGDAARHFELLTLRHTLSSSLTKRWLKAGIIKDKPAHVTLASFNVADSIEWVHEHLDYDQALFERLLVKQDRNTWFRQYFGIEPSAIESTEVHTYAKLLELKEFDSFDVRAKRAAQQFALRGETAWTEAVLDYLPELDELEGEEWLGALYVVYGDLLPVKPSQLGIEHDWESVLHALESWREEQDYKLKLPSRLGYALSFESSLSAMQSAEIHHDFRDWIWKQLCLHSRVYLAWNGYFSATHQQSLFSKIKHTEAAAERFNLRNHNAVVGH</sequence>
<protein>
    <submittedName>
        <fullName evidence="1">Uncharacterized protein</fullName>
    </submittedName>
</protein>
<evidence type="ECO:0000313" key="2">
    <source>
        <dbReference type="Proteomes" id="UP000198854"/>
    </source>
</evidence>
<dbReference type="AlphaFoldDB" id="A0A1G8DT54"/>
<dbReference type="Proteomes" id="UP000198854">
    <property type="component" value="Unassembled WGS sequence"/>
</dbReference>
<dbReference type="OrthoDB" id="5811309at2"/>
<evidence type="ECO:0000313" key="1">
    <source>
        <dbReference type="EMBL" id="SDH60619.1"/>
    </source>
</evidence>
<keyword evidence="2" id="KW-1185">Reference proteome</keyword>
<organism evidence="1 2">
    <name type="scientific">Vibrio xiamenensis</name>
    <dbReference type="NCBI Taxonomy" id="861298"/>
    <lineage>
        <taxon>Bacteria</taxon>
        <taxon>Pseudomonadati</taxon>
        <taxon>Pseudomonadota</taxon>
        <taxon>Gammaproteobacteria</taxon>
        <taxon>Vibrionales</taxon>
        <taxon>Vibrionaceae</taxon>
        <taxon>Vibrio</taxon>
    </lineage>
</organism>
<gene>
    <name evidence="1" type="ORF">SAMN04488136_12144</name>
</gene>
<dbReference type="EMBL" id="FNDD01000021">
    <property type="protein sequence ID" value="SDH60619.1"/>
    <property type="molecule type" value="Genomic_DNA"/>
</dbReference>
<reference evidence="1 2" key="1">
    <citation type="submission" date="2016-10" db="EMBL/GenBank/DDBJ databases">
        <authorList>
            <person name="de Groot N.N."/>
        </authorList>
    </citation>
    <scope>NUCLEOTIDE SEQUENCE [LARGE SCALE GENOMIC DNA]</scope>
    <source>
        <strain evidence="1 2">CGMCC 1.10228</strain>
    </source>
</reference>
<name>A0A1G8DT54_9VIBR</name>
<accession>A0A1G8DT54</accession>